<accession>A0A2P2D4K1</accession>
<keyword evidence="1" id="KW-0597">Phosphoprotein</keyword>
<dbReference type="PANTHER" id="PTHR44520:SF2">
    <property type="entry name" value="RESPONSE REGULATOR RCP1"/>
    <property type="match status" value="1"/>
</dbReference>
<comment type="caution">
    <text evidence="3">The sequence shown here is derived from an EMBL/GenBank/DDBJ whole genome shotgun (WGS) entry which is preliminary data.</text>
</comment>
<feature type="modified residue" description="4-aspartylphosphate" evidence="1">
    <location>
        <position position="85"/>
    </location>
</feature>
<dbReference type="InterPro" id="IPR001789">
    <property type="entry name" value="Sig_transdc_resp-reg_receiver"/>
</dbReference>
<dbReference type="PANTHER" id="PTHR44520">
    <property type="entry name" value="RESPONSE REGULATOR RCP1-RELATED"/>
    <property type="match status" value="1"/>
</dbReference>
<evidence type="ECO:0000259" key="2">
    <source>
        <dbReference type="PROSITE" id="PS50110"/>
    </source>
</evidence>
<organism evidence="3 4">
    <name type="scientific">Leptospira johnsonii</name>
    <dbReference type="NCBI Taxonomy" id="1917820"/>
    <lineage>
        <taxon>Bacteria</taxon>
        <taxon>Pseudomonadati</taxon>
        <taxon>Spirochaetota</taxon>
        <taxon>Spirochaetia</taxon>
        <taxon>Leptospirales</taxon>
        <taxon>Leptospiraceae</taxon>
        <taxon>Leptospira</taxon>
    </lineage>
</organism>
<dbReference type="Gene3D" id="3.40.50.2300">
    <property type="match status" value="1"/>
</dbReference>
<gene>
    <name evidence="3" type="ORF">LPTSP1_25540</name>
</gene>
<dbReference type="PROSITE" id="PS50110">
    <property type="entry name" value="RESPONSE_REGULATORY"/>
    <property type="match status" value="1"/>
</dbReference>
<name>A0A2P2D4K1_9LEPT</name>
<protein>
    <submittedName>
        <fullName evidence="3">Response regulator receiver domain protein</fullName>
    </submittedName>
</protein>
<proteinExistence type="predicted"/>
<sequence>MWKVVPDRARNLQFIFLKQMNLIFKKQKLLLVDDDAIFVEIAKRTIEKTGAVESLKVFQDGEGAISFLKEHQSEPDIIPDFIFLDINMPFMDGWQFLDEYANFVNSLSKKPEIYMVSSSVDDSDLKRAKEIPLVKDYIIKPVSLDSFKKILTNQP</sequence>
<dbReference type="SMART" id="SM00448">
    <property type="entry name" value="REC"/>
    <property type="match status" value="1"/>
</dbReference>
<keyword evidence="4" id="KW-1185">Reference proteome</keyword>
<dbReference type="SUPFAM" id="SSF52172">
    <property type="entry name" value="CheY-like"/>
    <property type="match status" value="1"/>
</dbReference>
<dbReference type="AlphaFoldDB" id="A0A2P2D4K1"/>
<dbReference type="GO" id="GO:0000160">
    <property type="term" value="P:phosphorelay signal transduction system"/>
    <property type="evidence" value="ECO:0007669"/>
    <property type="project" value="InterPro"/>
</dbReference>
<evidence type="ECO:0000256" key="1">
    <source>
        <dbReference type="PROSITE-ProRule" id="PRU00169"/>
    </source>
</evidence>
<dbReference type="InterPro" id="IPR011006">
    <property type="entry name" value="CheY-like_superfamily"/>
</dbReference>
<dbReference type="EMBL" id="BFAY01000011">
    <property type="protein sequence ID" value="GBF39552.1"/>
    <property type="molecule type" value="Genomic_DNA"/>
</dbReference>
<dbReference type="Pfam" id="PF00072">
    <property type="entry name" value="Response_reg"/>
    <property type="match status" value="1"/>
</dbReference>
<dbReference type="InterPro" id="IPR052893">
    <property type="entry name" value="TCS_response_regulator"/>
</dbReference>
<reference evidence="3 4" key="1">
    <citation type="submission" date="2018-02" db="EMBL/GenBank/DDBJ databases">
        <title>Novel Leptospira species isolated from soil and water in Japan.</title>
        <authorList>
            <person name="Nakao R."/>
            <person name="Masuzawa T."/>
        </authorList>
    </citation>
    <scope>NUCLEOTIDE SEQUENCE [LARGE SCALE GENOMIC DNA]</scope>
    <source>
        <strain evidence="3 4">E8</strain>
    </source>
</reference>
<feature type="domain" description="Response regulatory" evidence="2">
    <location>
        <begin position="28"/>
        <end position="155"/>
    </location>
</feature>
<evidence type="ECO:0000313" key="4">
    <source>
        <dbReference type="Proteomes" id="UP000245076"/>
    </source>
</evidence>
<evidence type="ECO:0000313" key="3">
    <source>
        <dbReference type="EMBL" id="GBF39552.1"/>
    </source>
</evidence>
<dbReference type="Proteomes" id="UP000245076">
    <property type="component" value="Unassembled WGS sequence"/>
</dbReference>